<protein>
    <submittedName>
        <fullName evidence="1">Uncharacterized protein</fullName>
    </submittedName>
</protein>
<organism evidence="1 2">
    <name type="scientific">Linum trigynum</name>
    <dbReference type="NCBI Taxonomy" id="586398"/>
    <lineage>
        <taxon>Eukaryota</taxon>
        <taxon>Viridiplantae</taxon>
        <taxon>Streptophyta</taxon>
        <taxon>Embryophyta</taxon>
        <taxon>Tracheophyta</taxon>
        <taxon>Spermatophyta</taxon>
        <taxon>Magnoliopsida</taxon>
        <taxon>eudicotyledons</taxon>
        <taxon>Gunneridae</taxon>
        <taxon>Pentapetalae</taxon>
        <taxon>rosids</taxon>
        <taxon>fabids</taxon>
        <taxon>Malpighiales</taxon>
        <taxon>Linaceae</taxon>
        <taxon>Linum</taxon>
    </lineage>
</organism>
<sequence>MSKITAGAAGSLLSPLIQKEQQQQQLIGNFTTGEGEWKKLGRKQWRLHSRSSRQHVQSQISVQQPQTYSATITTDISLHESPSPAASFDRYLEDKPRVFQAMFPDKQRSQQLNEEEWRIQMLPINFVFLTVWPTVDARLRCIAGGRDYPPQITKVMELQILRWELKGLNDVIEPSHFSLGVRGVLYADRGRGEAVTRTRTRTRLKGKLEMEISFLLPPVLAFVPEDVRKSVAETVLTRLVENMKHKVNGSLLSDYSKFKAERS</sequence>
<dbReference type="Pfam" id="PF09366">
    <property type="entry name" value="DUF1997"/>
    <property type="match status" value="1"/>
</dbReference>
<evidence type="ECO:0000313" key="2">
    <source>
        <dbReference type="Proteomes" id="UP001497516"/>
    </source>
</evidence>
<gene>
    <name evidence="1" type="ORF">LTRI10_LOCUS18452</name>
</gene>
<dbReference type="InterPro" id="IPR018971">
    <property type="entry name" value="DUF1997"/>
</dbReference>
<accession>A0AAV2DT71</accession>
<evidence type="ECO:0000313" key="1">
    <source>
        <dbReference type="EMBL" id="CAL1376742.1"/>
    </source>
</evidence>
<name>A0AAV2DT71_9ROSI</name>
<dbReference type="PANTHER" id="PTHR34133:SF8">
    <property type="entry name" value="OS07G0633000 PROTEIN"/>
    <property type="match status" value="1"/>
</dbReference>
<dbReference type="Proteomes" id="UP001497516">
    <property type="component" value="Chromosome 3"/>
</dbReference>
<dbReference type="EMBL" id="OZ034816">
    <property type="protein sequence ID" value="CAL1376742.1"/>
    <property type="molecule type" value="Genomic_DNA"/>
</dbReference>
<keyword evidence="2" id="KW-1185">Reference proteome</keyword>
<dbReference type="AlphaFoldDB" id="A0AAV2DT71"/>
<dbReference type="PANTHER" id="PTHR34133">
    <property type="entry name" value="OS07G0633000 PROTEIN"/>
    <property type="match status" value="1"/>
</dbReference>
<reference evidence="1 2" key="1">
    <citation type="submission" date="2024-04" db="EMBL/GenBank/DDBJ databases">
        <authorList>
            <person name="Fracassetti M."/>
        </authorList>
    </citation>
    <scope>NUCLEOTIDE SEQUENCE [LARGE SCALE GENOMIC DNA]</scope>
</reference>
<proteinExistence type="predicted"/>